<proteinExistence type="predicted"/>
<dbReference type="Pfam" id="PF01573">
    <property type="entry name" value="Bromo_MP"/>
    <property type="match status" value="1"/>
</dbReference>
<evidence type="ECO:0000256" key="6">
    <source>
        <dbReference type="ARBA" id="ARBA00025275"/>
    </source>
</evidence>
<evidence type="ECO:0000256" key="5">
    <source>
        <dbReference type="ARBA" id="ARBA00023081"/>
    </source>
</evidence>
<comment type="function">
    <text evidence="6">Transports viral genome to neighboring plant cells directly through plasmosdesmata, without any budding. The movement protein allows efficient cell to cell propagation, by bypassing the host cell wall barrier. Acts by forming a tubular structure at the host plasmodesmata, enlarging it enough to allow free passage of virion capsids.</text>
</comment>
<keyword evidence="3" id="KW-0813">Transport</keyword>
<evidence type="ECO:0000256" key="7">
    <source>
        <dbReference type="ARBA" id="ARBA00032603"/>
    </source>
</evidence>
<evidence type="ECO:0000256" key="8">
    <source>
        <dbReference type="SAM" id="MobiDB-lite"/>
    </source>
</evidence>
<protein>
    <recommendedName>
        <fullName evidence="2">Movement protein</fullName>
    </recommendedName>
    <alternativeName>
        <fullName evidence="7">Protein 3A</fullName>
    </alternativeName>
</protein>
<dbReference type="GO" id="GO:0044219">
    <property type="term" value="C:host cell plasmodesma"/>
    <property type="evidence" value="ECO:0007669"/>
    <property type="project" value="UniProtKB-SubCell"/>
</dbReference>
<reference evidence="9" key="1">
    <citation type="submission" date="2019-08" db="EMBL/GenBank/DDBJ databases">
        <authorList>
            <person name="Wright A.A."/>
            <person name="Harper S."/>
        </authorList>
    </citation>
    <scope>NUCLEOTIDE SEQUENCE</scope>
    <source>
        <strain evidence="9">WA1</strain>
    </source>
</reference>
<name>A0A6C0X1C2_9BROM</name>
<dbReference type="EMBL" id="MN386958">
    <property type="protein sequence ID" value="QIC52824.1"/>
    <property type="molecule type" value="Genomic_RNA"/>
</dbReference>
<sequence length="286" mass="32425">MAMTSSLSQSFRHSPLTFSATDEDSLMRSVSSALQENFDLNLGVKRCFAIPAVNEPTFLFEILTKESWSILSRLIGSVSNRCFVDHEVIHLMYVPTILSTTRASCKLMLKHMGTQESLKYDQELDLSKAFVITMRWPRSVFASDARDHRGLYLGGVISCEIPRGQKIGMWYPFWTEKMTSKQLYQKSSKFNVAKVAEMNARSIIKSNREMRVLMKNYISMENSVEREQDMVKCDSSIDLLKDESDSKRSDERVDETPGSDKNRSGKCDILVIKKPGLFVSAKGPSA</sequence>
<dbReference type="InterPro" id="IPR002538">
    <property type="entry name" value="Bromo_MP"/>
</dbReference>
<evidence type="ECO:0000256" key="1">
    <source>
        <dbReference type="ARBA" id="ARBA00004621"/>
    </source>
</evidence>
<evidence type="ECO:0000256" key="3">
    <source>
        <dbReference type="ARBA" id="ARBA00022448"/>
    </source>
</evidence>
<keyword evidence="4" id="KW-0916">Viral movement protein</keyword>
<feature type="region of interest" description="Disordered" evidence="8">
    <location>
        <begin position="240"/>
        <end position="266"/>
    </location>
</feature>
<evidence type="ECO:0000256" key="4">
    <source>
        <dbReference type="ARBA" id="ARBA00023031"/>
    </source>
</evidence>
<evidence type="ECO:0000256" key="2">
    <source>
        <dbReference type="ARBA" id="ARBA00014660"/>
    </source>
</evidence>
<evidence type="ECO:0000313" key="9">
    <source>
        <dbReference type="EMBL" id="QIC52824.1"/>
    </source>
</evidence>
<dbReference type="GO" id="GO:0046740">
    <property type="term" value="P:transport of virus in host, cell to cell"/>
    <property type="evidence" value="ECO:0007669"/>
    <property type="project" value="UniProtKB-KW"/>
</dbReference>
<comment type="subcellular location">
    <subcellularLocation>
        <location evidence="1">Host cell junction</location>
        <location evidence="1">Host plasmodesma</location>
    </subcellularLocation>
</comment>
<accession>A0A6C0X1C2</accession>
<organism evidence="9">
    <name type="scientific">Apple ilarvirus 1</name>
    <dbReference type="NCBI Taxonomy" id="2709741"/>
    <lineage>
        <taxon>Viruses</taxon>
        <taxon>Riboviria</taxon>
        <taxon>Orthornavirae</taxon>
        <taxon>Kitrinoviricota</taxon>
        <taxon>Alsuviricetes</taxon>
        <taxon>Martellivirales</taxon>
        <taxon>Bromoviridae</taxon>
        <taxon>Ilarvirus</taxon>
    </lineage>
</organism>
<keyword evidence="5" id="KW-1031">Host cell junction</keyword>